<feature type="region of interest" description="Disordered" evidence="1">
    <location>
        <begin position="49"/>
        <end position="88"/>
    </location>
</feature>
<sequence>MLDSCYLVIISCFLAKLMGATLSELNLEDLASSFDKDLLEDILWVAESDGEEVEKEDHLETPPKSPTKTSSIPSTSVAPVNMNLFIED</sequence>
<feature type="signal peptide" evidence="2">
    <location>
        <begin position="1"/>
        <end position="19"/>
    </location>
</feature>
<gene>
    <name evidence="3" type="ORF">HAX54_043099</name>
</gene>
<keyword evidence="4" id="KW-1185">Reference proteome</keyword>
<evidence type="ECO:0000313" key="3">
    <source>
        <dbReference type="EMBL" id="MCE2055654.1"/>
    </source>
</evidence>
<organism evidence="3 4">
    <name type="scientific">Datura stramonium</name>
    <name type="common">Jimsonweed</name>
    <name type="synonym">Common thornapple</name>
    <dbReference type="NCBI Taxonomy" id="4076"/>
    <lineage>
        <taxon>Eukaryota</taxon>
        <taxon>Viridiplantae</taxon>
        <taxon>Streptophyta</taxon>
        <taxon>Embryophyta</taxon>
        <taxon>Tracheophyta</taxon>
        <taxon>Spermatophyta</taxon>
        <taxon>Magnoliopsida</taxon>
        <taxon>eudicotyledons</taxon>
        <taxon>Gunneridae</taxon>
        <taxon>Pentapetalae</taxon>
        <taxon>asterids</taxon>
        <taxon>lamiids</taxon>
        <taxon>Solanales</taxon>
        <taxon>Solanaceae</taxon>
        <taxon>Solanoideae</taxon>
        <taxon>Datureae</taxon>
        <taxon>Datura</taxon>
    </lineage>
</organism>
<evidence type="ECO:0000256" key="1">
    <source>
        <dbReference type="SAM" id="MobiDB-lite"/>
    </source>
</evidence>
<protein>
    <submittedName>
        <fullName evidence="3">Uncharacterized protein</fullName>
    </submittedName>
</protein>
<evidence type="ECO:0000256" key="2">
    <source>
        <dbReference type="SAM" id="SignalP"/>
    </source>
</evidence>
<proteinExistence type="predicted"/>
<accession>A0ABS8W4A5</accession>
<comment type="caution">
    <text evidence="3">The sequence shown here is derived from an EMBL/GenBank/DDBJ whole genome shotgun (WGS) entry which is preliminary data.</text>
</comment>
<evidence type="ECO:0000313" key="4">
    <source>
        <dbReference type="Proteomes" id="UP000823775"/>
    </source>
</evidence>
<dbReference type="Proteomes" id="UP000823775">
    <property type="component" value="Unassembled WGS sequence"/>
</dbReference>
<name>A0ABS8W4A5_DATST</name>
<feature type="chain" id="PRO_5046033683" evidence="2">
    <location>
        <begin position="20"/>
        <end position="88"/>
    </location>
</feature>
<dbReference type="EMBL" id="JACEIK010006416">
    <property type="protein sequence ID" value="MCE2055654.1"/>
    <property type="molecule type" value="Genomic_DNA"/>
</dbReference>
<reference evidence="3 4" key="1">
    <citation type="journal article" date="2021" name="BMC Genomics">
        <title>Datura genome reveals duplications of psychoactive alkaloid biosynthetic genes and high mutation rate following tissue culture.</title>
        <authorList>
            <person name="Rajewski A."/>
            <person name="Carter-House D."/>
            <person name="Stajich J."/>
            <person name="Litt A."/>
        </authorList>
    </citation>
    <scope>NUCLEOTIDE SEQUENCE [LARGE SCALE GENOMIC DNA]</scope>
    <source>
        <strain evidence="3">AR-01</strain>
    </source>
</reference>
<feature type="compositionally biased region" description="Low complexity" evidence="1">
    <location>
        <begin position="66"/>
        <end position="76"/>
    </location>
</feature>
<keyword evidence="2" id="KW-0732">Signal</keyword>